<keyword evidence="7" id="KW-1185">Reference proteome</keyword>
<dbReference type="InterPro" id="IPR011006">
    <property type="entry name" value="CheY-like_superfamily"/>
</dbReference>
<dbReference type="SUPFAM" id="SSF52172">
    <property type="entry name" value="CheY-like"/>
    <property type="match status" value="1"/>
</dbReference>
<proteinExistence type="predicted"/>
<reference evidence="6" key="1">
    <citation type="submission" date="2023-09" db="EMBL/GenBank/DDBJ databases">
        <title>Paucibacter sp. APW11 Genome sequencing and assembly.</title>
        <authorList>
            <person name="Kim I."/>
        </authorList>
    </citation>
    <scope>NUCLEOTIDE SEQUENCE</scope>
    <source>
        <strain evidence="6">APW11</strain>
    </source>
</reference>
<evidence type="ECO:0000259" key="5">
    <source>
        <dbReference type="PROSITE" id="PS50887"/>
    </source>
</evidence>
<gene>
    <name evidence="6" type="ORF">RQP53_08870</name>
</gene>
<name>A0ABU3PAX6_9BURK</name>
<dbReference type="SUPFAM" id="SSF55073">
    <property type="entry name" value="Nucleotide cyclase"/>
    <property type="match status" value="1"/>
</dbReference>
<dbReference type="InterPro" id="IPR000160">
    <property type="entry name" value="GGDEF_dom"/>
</dbReference>
<keyword evidence="3" id="KW-0597">Phosphoprotein</keyword>
<dbReference type="PROSITE" id="PS50110">
    <property type="entry name" value="RESPONSE_REGULATORY"/>
    <property type="match status" value="1"/>
</dbReference>
<dbReference type="InterPro" id="IPR043128">
    <property type="entry name" value="Rev_trsase/Diguanyl_cyclase"/>
</dbReference>
<evidence type="ECO:0000259" key="4">
    <source>
        <dbReference type="PROSITE" id="PS50110"/>
    </source>
</evidence>
<keyword evidence="6" id="KW-0548">Nucleotidyltransferase</keyword>
<evidence type="ECO:0000256" key="2">
    <source>
        <dbReference type="ARBA" id="ARBA00034247"/>
    </source>
</evidence>
<evidence type="ECO:0000313" key="7">
    <source>
        <dbReference type="Proteomes" id="UP001246372"/>
    </source>
</evidence>
<evidence type="ECO:0000256" key="1">
    <source>
        <dbReference type="ARBA" id="ARBA00012528"/>
    </source>
</evidence>
<comment type="caution">
    <text evidence="6">The sequence shown here is derived from an EMBL/GenBank/DDBJ whole genome shotgun (WGS) entry which is preliminary data.</text>
</comment>
<dbReference type="Proteomes" id="UP001246372">
    <property type="component" value="Unassembled WGS sequence"/>
</dbReference>
<sequence length="323" mass="35686">MTMDRKSADLLAPGLFQAVQQAWGRKPKLLIVDDQPVNIQALYQIFASDCQVFMATSGEQALQLCQERQPDLVLLDVQMPGMDGYEVCRRIQADARLREIPVIFVTAHTDAQQETHGLGLGAVDFIAKPFTPAVVRARVRTHLTLKCQSDALRELAFLDGLTGVHNRRFFDERFQAEFQRARRNGRSLALMMVDVDYFKRFNDEYGHLAGDDCLRRVAECLRNLLRRPPDLMCRFGGEEFACVLPETELDGAVQVADRMIATVQTLAIPHKHAAQGGVVSVSIGLAACFPALGGSPEKLLAKADEQLYAAKAAGRARVSATAC</sequence>
<evidence type="ECO:0000313" key="6">
    <source>
        <dbReference type="EMBL" id="MDT8999375.1"/>
    </source>
</evidence>
<dbReference type="Gene3D" id="3.40.50.2300">
    <property type="match status" value="1"/>
</dbReference>
<feature type="modified residue" description="4-aspartylphosphate" evidence="3">
    <location>
        <position position="76"/>
    </location>
</feature>
<dbReference type="PANTHER" id="PTHR45138:SF9">
    <property type="entry name" value="DIGUANYLATE CYCLASE DGCM-RELATED"/>
    <property type="match status" value="1"/>
</dbReference>
<keyword evidence="6" id="KW-0808">Transferase</keyword>
<organism evidence="6 7">
    <name type="scientific">Roseateles aquae</name>
    <dbReference type="NCBI Taxonomy" id="3077235"/>
    <lineage>
        <taxon>Bacteria</taxon>
        <taxon>Pseudomonadati</taxon>
        <taxon>Pseudomonadota</taxon>
        <taxon>Betaproteobacteria</taxon>
        <taxon>Burkholderiales</taxon>
        <taxon>Sphaerotilaceae</taxon>
        <taxon>Roseateles</taxon>
    </lineage>
</organism>
<dbReference type="CDD" id="cd01949">
    <property type="entry name" value="GGDEF"/>
    <property type="match status" value="1"/>
</dbReference>
<dbReference type="InterPro" id="IPR029787">
    <property type="entry name" value="Nucleotide_cyclase"/>
</dbReference>
<accession>A0ABU3PAX6</accession>
<dbReference type="InterPro" id="IPR050469">
    <property type="entry name" value="Diguanylate_Cyclase"/>
</dbReference>
<dbReference type="EMBL" id="JAVXZY010000002">
    <property type="protein sequence ID" value="MDT8999375.1"/>
    <property type="molecule type" value="Genomic_DNA"/>
</dbReference>
<dbReference type="InterPro" id="IPR001789">
    <property type="entry name" value="Sig_transdc_resp-reg_receiver"/>
</dbReference>
<dbReference type="Pfam" id="PF00072">
    <property type="entry name" value="Response_reg"/>
    <property type="match status" value="1"/>
</dbReference>
<dbReference type="PROSITE" id="PS50887">
    <property type="entry name" value="GGDEF"/>
    <property type="match status" value="1"/>
</dbReference>
<dbReference type="RefSeq" id="WP_315649872.1">
    <property type="nucleotide sequence ID" value="NZ_JAVXZY010000002.1"/>
</dbReference>
<dbReference type="PANTHER" id="PTHR45138">
    <property type="entry name" value="REGULATORY COMPONENTS OF SENSORY TRANSDUCTION SYSTEM"/>
    <property type="match status" value="1"/>
</dbReference>
<dbReference type="Gene3D" id="3.30.70.270">
    <property type="match status" value="1"/>
</dbReference>
<protein>
    <recommendedName>
        <fullName evidence="1">diguanylate cyclase</fullName>
        <ecNumber evidence="1">2.7.7.65</ecNumber>
    </recommendedName>
</protein>
<dbReference type="GO" id="GO:0052621">
    <property type="term" value="F:diguanylate cyclase activity"/>
    <property type="evidence" value="ECO:0007669"/>
    <property type="project" value="UniProtKB-EC"/>
</dbReference>
<feature type="domain" description="Response regulatory" evidence="4">
    <location>
        <begin position="28"/>
        <end position="143"/>
    </location>
</feature>
<feature type="domain" description="GGDEF" evidence="5">
    <location>
        <begin position="186"/>
        <end position="323"/>
    </location>
</feature>
<dbReference type="SMART" id="SM00448">
    <property type="entry name" value="REC"/>
    <property type="match status" value="1"/>
</dbReference>
<dbReference type="EC" id="2.7.7.65" evidence="1"/>
<dbReference type="Pfam" id="PF00990">
    <property type="entry name" value="GGDEF"/>
    <property type="match status" value="1"/>
</dbReference>
<comment type="catalytic activity">
    <reaction evidence="2">
        <text>2 GTP = 3',3'-c-di-GMP + 2 diphosphate</text>
        <dbReference type="Rhea" id="RHEA:24898"/>
        <dbReference type="ChEBI" id="CHEBI:33019"/>
        <dbReference type="ChEBI" id="CHEBI:37565"/>
        <dbReference type="ChEBI" id="CHEBI:58805"/>
        <dbReference type="EC" id="2.7.7.65"/>
    </reaction>
</comment>
<dbReference type="NCBIfam" id="TIGR00254">
    <property type="entry name" value="GGDEF"/>
    <property type="match status" value="1"/>
</dbReference>
<dbReference type="SMART" id="SM00267">
    <property type="entry name" value="GGDEF"/>
    <property type="match status" value="1"/>
</dbReference>
<evidence type="ECO:0000256" key="3">
    <source>
        <dbReference type="PROSITE-ProRule" id="PRU00169"/>
    </source>
</evidence>